<keyword evidence="2" id="KW-1185">Reference proteome</keyword>
<proteinExistence type="predicted"/>
<protein>
    <submittedName>
        <fullName evidence="1">(apollo) hypothetical protein</fullName>
    </submittedName>
</protein>
<name>A0A8S3WH53_PARAO</name>
<sequence length="107" mass="11728">MAPCRYEYNVRISGLPIDINGGLVFFEVSCVLRAICEYSVGLSEKVLISAVLDRLHHYKFTELLIGLQNVFQITQVTLSKPVKLDIQEDCASCQAIGLSNGPGGELP</sequence>
<reference evidence="1" key="1">
    <citation type="submission" date="2021-04" db="EMBL/GenBank/DDBJ databases">
        <authorList>
            <person name="Tunstrom K."/>
        </authorList>
    </citation>
    <scope>NUCLEOTIDE SEQUENCE</scope>
</reference>
<dbReference type="OrthoDB" id="6925579at2759"/>
<evidence type="ECO:0000313" key="2">
    <source>
        <dbReference type="Proteomes" id="UP000691718"/>
    </source>
</evidence>
<dbReference type="Proteomes" id="UP000691718">
    <property type="component" value="Unassembled WGS sequence"/>
</dbReference>
<dbReference type="EMBL" id="CAJQZP010000366">
    <property type="protein sequence ID" value="CAG4958406.1"/>
    <property type="molecule type" value="Genomic_DNA"/>
</dbReference>
<dbReference type="AlphaFoldDB" id="A0A8S3WH53"/>
<comment type="caution">
    <text evidence="1">The sequence shown here is derived from an EMBL/GenBank/DDBJ whole genome shotgun (WGS) entry which is preliminary data.</text>
</comment>
<accession>A0A8S3WH53</accession>
<organism evidence="1 2">
    <name type="scientific">Parnassius apollo</name>
    <name type="common">Apollo butterfly</name>
    <name type="synonym">Papilio apollo</name>
    <dbReference type="NCBI Taxonomy" id="110799"/>
    <lineage>
        <taxon>Eukaryota</taxon>
        <taxon>Metazoa</taxon>
        <taxon>Ecdysozoa</taxon>
        <taxon>Arthropoda</taxon>
        <taxon>Hexapoda</taxon>
        <taxon>Insecta</taxon>
        <taxon>Pterygota</taxon>
        <taxon>Neoptera</taxon>
        <taxon>Endopterygota</taxon>
        <taxon>Lepidoptera</taxon>
        <taxon>Glossata</taxon>
        <taxon>Ditrysia</taxon>
        <taxon>Papilionoidea</taxon>
        <taxon>Papilionidae</taxon>
        <taxon>Parnassiinae</taxon>
        <taxon>Parnassini</taxon>
        <taxon>Parnassius</taxon>
        <taxon>Parnassius</taxon>
    </lineage>
</organism>
<gene>
    <name evidence="1" type="ORF">PAPOLLO_LOCUS5940</name>
</gene>
<evidence type="ECO:0000313" key="1">
    <source>
        <dbReference type="EMBL" id="CAG4958406.1"/>
    </source>
</evidence>